<protein>
    <submittedName>
        <fullName evidence="1">YD repeat protein</fullName>
    </submittedName>
</protein>
<dbReference type="AlphaFoldDB" id="W7QAB3"/>
<dbReference type="Proteomes" id="UP000019276">
    <property type="component" value="Unassembled WGS sequence"/>
</dbReference>
<dbReference type="EMBL" id="ARZY01000033">
    <property type="protein sequence ID" value="EWH08951.1"/>
    <property type="molecule type" value="Genomic_DNA"/>
</dbReference>
<reference evidence="1 2" key="1">
    <citation type="journal article" date="2014" name="Genome Announc.">
        <title>Draft Genome Sequence of the Agar-Degrading Bacterium Catenovulum sp. Strain DS-2, Isolated from Intestines of Haliotis diversicolor.</title>
        <authorList>
            <person name="Shan D."/>
            <person name="Li X."/>
            <person name="Gu Z."/>
            <person name="Wei G."/>
            <person name="Gao Z."/>
            <person name="Shao Z."/>
        </authorList>
    </citation>
    <scope>NUCLEOTIDE SEQUENCE [LARGE SCALE GENOMIC DNA]</scope>
    <source>
        <strain evidence="1 2">DS-2</strain>
    </source>
</reference>
<name>W7QAB3_9ALTE</name>
<accession>W7QAB3</accession>
<organism evidence="1 2">
    <name type="scientific">Catenovulum agarivorans DS-2</name>
    <dbReference type="NCBI Taxonomy" id="1328313"/>
    <lineage>
        <taxon>Bacteria</taxon>
        <taxon>Pseudomonadati</taxon>
        <taxon>Pseudomonadota</taxon>
        <taxon>Gammaproteobacteria</taxon>
        <taxon>Alteromonadales</taxon>
        <taxon>Alteromonadaceae</taxon>
        <taxon>Catenovulum</taxon>
    </lineage>
</organism>
<evidence type="ECO:0000313" key="1">
    <source>
        <dbReference type="EMBL" id="EWH08951.1"/>
    </source>
</evidence>
<dbReference type="STRING" id="1328313.DS2_15119"/>
<gene>
    <name evidence="1" type="ORF">DS2_15119</name>
</gene>
<keyword evidence="2" id="KW-1185">Reference proteome</keyword>
<dbReference type="eggNOG" id="COG3209">
    <property type="taxonomic scope" value="Bacteria"/>
</dbReference>
<sequence length="1007" mass="115339">MLNSILKFSKLITFLCLSSISFFVYSLEREEVKSEKYIELDLSNGESISTWDRTLSWHTQDLYIPGNGLSISLGRTYSPRVHSAYVKKMVGEKWHLDVPRIRVDLKWRTIGVLDHTTLNAPAYAVNAMRERKLDWYSGQVYNEQNPTCNFNFGSPALYSFIQSINIPGVSGFKQVAADPSIPYPDYFIAAFENNWVLLCKEVVSTAKVDGLEQSVEYPQGYLSPVLVSPSGTQYIFGVSSGSSPLWVDGESNLLYGNSPHGELTYLLMDYYVTDIIDIHGNKINYDYKRLARHNYATLKNSGSSIHPKFFDIDRSYPYDRYWLSNNFIEWETGLLLERIHASDNREVELSYINNKLDYIEYTGDSTSTEAKRRINYIYDPDNPKALKQVKLPNGQYWEYSYYGIWSNGYGEYEPGYSEELKSVTTPTGTVITYDYEVNGTKNPVCQSQFTNLKNEQIEGYIGLYQWVASGAVEHYRPMNEIESSNNEYLNEIANHSSGGAYYPYTPPIKSAYIKQRTVANADKNYTQNFYSSYDDFKPYDGYKDTYQWVYTYVDDSESVREYRSLCVPPSNLYAYIDGYHPGFDYIVDLNGQLMSTSVYDRADFWAGGEPSYHEEYEYALVSDNISYLSSITEPRTMFKYDGFNVTWYPFLQTANSRVIRAKTTITTNEQDEYGNAGLKNKFYSFVSETDPLGNPVEILDSNDATGMIKQTIKNYEYISGPSLWLVSLPSRTLIRDDLSKPLEAISSTVYHSDIDGNPAYDLKGLVYEQKKFGVWQSRNTEYHSDGTLKKVLFNKTASNDSSYLFEKYENYKLGTAQSISKYDVNSTNIIGASKVVDSFGQIKQITDFKGNTINFGYDNAGRQLYVDYLDSFWEDTLISYIDSSDGTTIKQQKCKLSSDKTYCATPPKLTIETTKDTLGNTLLNQLTDETGLLDPIYTVYDYDKFGRINFESYPSFNEFEQNGQHLDYDELGRVISISENRKGGLETITIEYLNNNRKKTTDAKNNQ</sequence>
<feature type="non-terminal residue" evidence="1">
    <location>
        <position position="1007"/>
    </location>
</feature>
<evidence type="ECO:0000313" key="2">
    <source>
        <dbReference type="Proteomes" id="UP000019276"/>
    </source>
</evidence>
<comment type="caution">
    <text evidence="1">The sequence shown here is derived from an EMBL/GenBank/DDBJ whole genome shotgun (WGS) entry which is preliminary data.</text>
</comment>
<dbReference type="OrthoDB" id="9816400at2"/>
<proteinExistence type="predicted"/>
<dbReference type="RefSeq" id="WP_035015670.1">
    <property type="nucleotide sequence ID" value="NZ_ARZY01000033.1"/>
</dbReference>
<dbReference type="Gene3D" id="2.180.10.10">
    <property type="entry name" value="RHS repeat-associated core"/>
    <property type="match status" value="1"/>
</dbReference>